<name>A0A0H5R3Q5_9EUKA</name>
<dbReference type="GO" id="GO:0003735">
    <property type="term" value="F:structural constituent of ribosome"/>
    <property type="evidence" value="ECO:0007669"/>
    <property type="project" value="InterPro"/>
</dbReference>
<evidence type="ECO:0000256" key="3">
    <source>
        <dbReference type="ARBA" id="ARBA00023274"/>
    </source>
</evidence>
<dbReference type="Gene3D" id="2.30.30.70">
    <property type="entry name" value="Ribosomal protein L21"/>
    <property type="match status" value="1"/>
</dbReference>
<evidence type="ECO:0000313" key="4">
    <source>
        <dbReference type="EMBL" id="CRZ08815.1"/>
    </source>
</evidence>
<evidence type="ECO:0000256" key="2">
    <source>
        <dbReference type="ARBA" id="ARBA00022980"/>
    </source>
</evidence>
<proteinExistence type="inferred from homology"/>
<dbReference type="EMBL" id="HACM01008373">
    <property type="protein sequence ID" value="CRZ08815.1"/>
    <property type="molecule type" value="Transcribed_RNA"/>
</dbReference>
<evidence type="ECO:0000256" key="1">
    <source>
        <dbReference type="ARBA" id="ARBA00008427"/>
    </source>
</evidence>
<comment type="similarity">
    <text evidence="1">Belongs to the eukaryotic ribosomal protein eL21 family.</text>
</comment>
<dbReference type="FunFam" id="2.30.30.70:FF:000001">
    <property type="entry name" value="60S ribosomal protein L21"/>
    <property type="match status" value="1"/>
</dbReference>
<dbReference type="Pfam" id="PF01157">
    <property type="entry name" value="Ribosomal_L21e"/>
    <property type="match status" value="1"/>
</dbReference>
<dbReference type="GO" id="GO:1990904">
    <property type="term" value="C:ribonucleoprotein complex"/>
    <property type="evidence" value="ECO:0007669"/>
    <property type="project" value="UniProtKB-KW"/>
</dbReference>
<dbReference type="InterPro" id="IPR036948">
    <property type="entry name" value="Ribosomal_eL21_sf"/>
</dbReference>
<dbReference type="InterPro" id="IPR008991">
    <property type="entry name" value="Translation_prot_SH3-like_sf"/>
</dbReference>
<dbReference type="PROSITE" id="PS01171">
    <property type="entry name" value="RIBOSOMAL_L21E"/>
    <property type="match status" value="1"/>
</dbReference>
<keyword evidence="2" id="KW-0689">Ribosomal protein</keyword>
<keyword evidence="3" id="KW-0687">Ribonucleoprotein</keyword>
<dbReference type="Gene3D" id="6.10.250.3260">
    <property type="match status" value="1"/>
</dbReference>
<dbReference type="GO" id="GO:0006412">
    <property type="term" value="P:translation"/>
    <property type="evidence" value="ECO:0007669"/>
    <property type="project" value="InterPro"/>
</dbReference>
<dbReference type="InterPro" id="IPR018259">
    <property type="entry name" value="Ribosomal_eL21_CS"/>
</dbReference>
<protein>
    <recommendedName>
        <fullName evidence="5">60S ribosomal protein L21</fullName>
    </recommendedName>
</protein>
<dbReference type="GO" id="GO:0005840">
    <property type="term" value="C:ribosome"/>
    <property type="evidence" value="ECO:0007669"/>
    <property type="project" value="UniProtKB-KW"/>
</dbReference>
<organism evidence="4">
    <name type="scientific">Spongospora subterranea</name>
    <dbReference type="NCBI Taxonomy" id="70186"/>
    <lineage>
        <taxon>Eukaryota</taxon>
        <taxon>Sar</taxon>
        <taxon>Rhizaria</taxon>
        <taxon>Endomyxa</taxon>
        <taxon>Phytomyxea</taxon>
        <taxon>Plasmodiophorida</taxon>
        <taxon>Plasmodiophoridae</taxon>
        <taxon>Spongospora</taxon>
    </lineage>
</organism>
<sequence>MPHSFGYRARTRDLFARKFRQHGRLNQTTYLRSIKVGDFVDVVGNGSVQKGMPHKFYHGKTGKVWNVTPRAIGVVINKTVGNRIMAKKIHVRIEHARPSRCQEDFKKRVVAKQQVQAANKVNGQEKLPMPAKRMPAGCTPAHTVKTKKTKVELLHAQTHVSFYV</sequence>
<accession>A0A0H5R3Q5</accession>
<dbReference type="AlphaFoldDB" id="A0A0H5R3Q5"/>
<dbReference type="SUPFAM" id="SSF50104">
    <property type="entry name" value="Translation proteins SH3-like domain"/>
    <property type="match status" value="1"/>
</dbReference>
<evidence type="ECO:0008006" key="5">
    <source>
        <dbReference type="Google" id="ProtNLM"/>
    </source>
</evidence>
<dbReference type="PANTHER" id="PTHR20981">
    <property type="entry name" value="60S RIBOSOMAL PROTEIN L21"/>
    <property type="match status" value="1"/>
</dbReference>
<dbReference type="InterPro" id="IPR001147">
    <property type="entry name" value="Ribosomal_eL21"/>
</dbReference>
<reference evidence="4" key="1">
    <citation type="submission" date="2015-04" db="EMBL/GenBank/DDBJ databases">
        <title>The genome sequence of the plant pathogenic Rhizarian Plasmodiophora brassicae reveals insights in its biotrophic life cycle and the origin of chitin synthesis.</title>
        <authorList>
            <person name="Schwelm A."/>
            <person name="Fogelqvist J."/>
            <person name="Knaust A."/>
            <person name="Julke S."/>
            <person name="Lilja T."/>
            <person name="Dhandapani V."/>
            <person name="Bonilla-Rosso G."/>
            <person name="Karlsson M."/>
            <person name="Shevchenko A."/>
            <person name="Choi S.R."/>
            <person name="Kim H.G."/>
            <person name="Park J.Y."/>
            <person name="Lim Y.P."/>
            <person name="Ludwig-Muller J."/>
            <person name="Dixelius C."/>
        </authorList>
    </citation>
    <scope>NUCLEOTIDE SEQUENCE</scope>
    <source>
        <tissue evidence="4">Potato root galls</tissue>
    </source>
</reference>